<evidence type="ECO:0000256" key="5">
    <source>
        <dbReference type="ARBA" id="ARBA00008276"/>
    </source>
</evidence>
<evidence type="ECO:0000256" key="19">
    <source>
        <dbReference type="PIRSR" id="PIRSR038895-2"/>
    </source>
</evidence>
<dbReference type="GO" id="GO:0005743">
    <property type="term" value="C:mitochondrial inner membrane"/>
    <property type="evidence" value="ECO:0007669"/>
    <property type="project" value="UniProtKB-SubCell"/>
</dbReference>
<dbReference type="GO" id="GO:0046872">
    <property type="term" value="F:metal ion binding"/>
    <property type="evidence" value="ECO:0007669"/>
    <property type="project" value="UniProtKB-KW"/>
</dbReference>
<dbReference type="Proteomes" id="UP000248817">
    <property type="component" value="Unassembled WGS sequence"/>
</dbReference>
<evidence type="ECO:0000256" key="4">
    <source>
        <dbReference type="ARBA" id="ARBA00005150"/>
    </source>
</evidence>
<evidence type="ECO:0000313" key="22">
    <source>
        <dbReference type="Proteomes" id="UP000248817"/>
    </source>
</evidence>
<dbReference type="GO" id="GO:0006730">
    <property type="term" value="P:one-carbon metabolic process"/>
    <property type="evidence" value="ECO:0007669"/>
    <property type="project" value="UniProtKB-KW"/>
</dbReference>
<feature type="binding site" evidence="19">
    <location>
        <position position="169"/>
    </location>
    <ligand>
        <name>Mg(2+)</name>
        <dbReference type="ChEBI" id="CHEBI:18420"/>
        <label>1</label>
    </ligand>
</feature>
<dbReference type="EC" id="6.3.2.17" evidence="17"/>
<feature type="binding site" evidence="18">
    <location>
        <position position="312"/>
    </location>
    <ligand>
        <name>ATP</name>
        <dbReference type="ChEBI" id="CHEBI:30616"/>
    </ligand>
</feature>
<evidence type="ECO:0000256" key="17">
    <source>
        <dbReference type="PIRNR" id="PIRNR038895"/>
    </source>
</evidence>
<gene>
    <name evidence="21" type="ORF">BP00DRAFT_434743</name>
</gene>
<dbReference type="InterPro" id="IPR001645">
    <property type="entry name" value="Folylpolyglutamate_synth"/>
</dbReference>
<keyword evidence="15" id="KW-0472">Membrane</keyword>
<evidence type="ECO:0000313" key="21">
    <source>
        <dbReference type="EMBL" id="PYI33106.1"/>
    </source>
</evidence>
<feature type="domain" description="Mur ligase central" evidence="20">
    <location>
        <begin position="65"/>
        <end position="245"/>
    </location>
</feature>
<feature type="binding site" evidence="18">
    <location>
        <position position="326"/>
    </location>
    <ligand>
        <name>ATP</name>
        <dbReference type="ChEBI" id="CHEBI:30616"/>
    </ligand>
</feature>
<name>A0A2V5JCH8_9EURO</name>
<dbReference type="SUPFAM" id="SSF53244">
    <property type="entry name" value="MurD-like peptide ligases, peptide-binding domain"/>
    <property type="match status" value="1"/>
</dbReference>
<comment type="similarity">
    <text evidence="5 17">Belongs to the folylpolyglutamate synthase family.</text>
</comment>
<keyword evidence="14" id="KW-0496">Mitochondrion</keyword>
<dbReference type="EMBL" id="KZ825486">
    <property type="protein sequence ID" value="PYI33106.1"/>
    <property type="molecule type" value="Genomic_DNA"/>
</dbReference>
<feature type="binding site" evidence="19">
    <location>
        <position position="197"/>
    </location>
    <ligand>
        <name>Mg(2+)</name>
        <dbReference type="ChEBI" id="CHEBI:18420"/>
        <label>1</label>
    </ligand>
</feature>
<evidence type="ECO:0000256" key="7">
    <source>
        <dbReference type="ARBA" id="ARBA00022563"/>
    </source>
</evidence>
<keyword evidence="9 19" id="KW-0479">Metal-binding</keyword>
<dbReference type="FunFam" id="3.40.1190.10:FF:000009">
    <property type="entry name" value="Folylpolyglutamate synthase"/>
    <property type="match status" value="1"/>
</dbReference>
<dbReference type="AlphaFoldDB" id="A0A2V5JCH8"/>
<keyword evidence="7 17" id="KW-0554">One-carbon metabolism</keyword>
<sequence length="484" mass="54160">MIKSTPNYIEAIRKLNTTQTGFKVLRDRIQSKKLLNESALDQMRNWVQCLGYSISDLDRLNVVHVAGTKGKGTTCAYTNSILQQHRLSLGTPQKIGLYTSPHLTTVRERIQINSEPLSEEKFAKYFFEVWDALELEDLNSAIRPSYFRFLTLMSFHVFMQEDVTTAIYEVGVGGELDSTNIIASPAVTGITTLGIDHVTMLGNTIDKIAWHKAGIFKKGCPAFTVPQVSDAMEVLKKRATEKGASLSIVEEYQAVHEIDIKPAEPFQRTNAFLAIKLAETVLKKLGVLTSFRGGELSTLFIQGLEDTLCRGRCQELVMGHEHWYLDGAHTQESLEVACSWFGRRSGISLPRVLIFNQQSSRDAISLLKTVHNTLDKRFGLKLTCAIFCTNSMNRLKPSNIEFMNQNVDPDAIQNLSLQRELAQTWKELNPGDKVICLPSIEAAVDHARAIAIENRELKETEIFVTGSFHLVGGLLSILQEGQEI</sequence>
<evidence type="ECO:0000256" key="13">
    <source>
        <dbReference type="ARBA" id="ARBA00022842"/>
    </source>
</evidence>
<dbReference type="PANTHER" id="PTHR11136:SF5">
    <property type="entry name" value="FOLYLPOLYGLUTAMATE SYNTHASE, MITOCHONDRIAL"/>
    <property type="match status" value="1"/>
</dbReference>
<evidence type="ECO:0000256" key="9">
    <source>
        <dbReference type="ARBA" id="ARBA00022723"/>
    </source>
</evidence>
<comment type="pathway">
    <text evidence="4 17">Cofactor biosynthesis; tetrahydrofolylpolyglutamate biosynthesis.</text>
</comment>
<evidence type="ECO:0000256" key="18">
    <source>
        <dbReference type="PIRSR" id="PIRSR038895-1"/>
    </source>
</evidence>
<dbReference type="NCBIfam" id="TIGR01499">
    <property type="entry name" value="folC"/>
    <property type="match status" value="1"/>
</dbReference>
<dbReference type="GO" id="GO:0005759">
    <property type="term" value="C:mitochondrial matrix"/>
    <property type="evidence" value="ECO:0007669"/>
    <property type="project" value="UniProtKB-SubCell"/>
</dbReference>
<feature type="binding site" evidence="19">
    <location>
        <position position="100"/>
    </location>
    <ligand>
        <name>Mg(2+)</name>
        <dbReference type="ChEBI" id="CHEBI:18420"/>
        <label>1</label>
    </ligand>
</feature>
<keyword evidence="10 18" id="KW-0547">Nucleotide-binding</keyword>
<dbReference type="GO" id="GO:0005524">
    <property type="term" value="F:ATP binding"/>
    <property type="evidence" value="ECO:0007669"/>
    <property type="project" value="UniProtKB-KW"/>
</dbReference>
<comment type="function">
    <text evidence="17">Catalyzes conversion of folates to polyglutamate derivatives allowing concentration of folate compounds in the cell and the intracellular retention of these cofactors, which are important substrates for most of the folate-dependent enzymes that are involved in one-carbon transfer reactions involved in purine, pyrimidine and amino acid synthesis.</text>
</comment>
<keyword evidence="12 18" id="KW-0067">ATP-binding</keyword>
<dbReference type="UniPathway" id="UPA00850"/>
<keyword evidence="22" id="KW-1185">Reference proteome</keyword>
<evidence type="ECO:0000256" key="8">
    <source>
        <dbReference type="ARBA" id="ARBA00022598"/>
    </source>
</evidence>
<accession>A0A2V5JCH8</accession>
<evidence type="ECO:0000256" key="6">
    <source>
        <dbReference type="ARBA" id="ARBA00022490"/>
    </source>
</evidence>
<reference evidence="21 22" key="1">
    <citation type="submission" date="2018-02" db="EMBL/GenBank/DDBJ databases">
        <title>The genomes of Aspergillus section Nigri reveals drivers in fungal speciation.</title>
        <authorList>
            <consortium name="DOE Joint Genome Institute"/>
            <person name="Vesth T.C."/>
            <person name="Nybo J."/>
            <person name="Theobald S."/>
            <person name="Brandl J."/>
            <person name="Frisvad J.C."/>
            <person name="Nielsen K.F."/>
            <person name="Lyhne E.K."/>
            <person name="Kogle M.E."/>
            <person name="Kuo A."/>
            <person name="Riley R."/>
            <person name="Clum A."/>
            <person name="Nolan M."/>
            <person name="Lipzen A."/>
            <person name="Salamov A."/>
            <person name="Henrissat B."/>
            <person name="Wiebenga A."/>
            <person name="De vries R.P."/>
            <person name="Grigoriev I.V."/>
            <person name="Mortensen U.H."/>
            <person name="Andersen M.R."/>
            <person name="Baker S.E."/>
        </authorList>
    </citation>
    <scope>NUCLEOTIDE SEQUENCE [LARGE SCALE GENOMIC DNA]</scope>
    <source>
        <strain evidence="21 22">CBS 114.80</strain>
    </source>
</reference>
<comment type="catalytic activity">
    <reaction evidence="16 17">
        <text>(6S)-5,6,7,8-tetrahydrofolyl-(gamma-L-Glu)(n) + L-glutamate + ATP = (6S)-5,6,7,8-tetrahydrofolyl-(gamma-L-Glu)(n+1) + ADP + phosphate + H(+)</text>
        <dbReference type="Rhea" id="RHEA:10580"/>
        <dbReference type="Rhea" id="RHEA-COMP:14738"/>
        <dbReference type="Rhea" id="RHEA-COMP:14740"/>
        <dbReference type="ChEBI" id="CHEBI:15378"/>
        <dbReference type="ChEBI" id="CHEBI:29985"/>
        <dbReference type="ChEBI" id="CHEBI:30616"/>
        <dbReference type="ChEBI" id="CHEBI:43474"/>
        <dbReference type="ChEBI" id="CHEBI:141005"/>
        <dbReference type="ChEBI" id="CHEBI:456216"/>
        <dbReference type="EC" id="6.3.2.17"/>
    </reaction>
</comment>
<proteinExistence type="inferred from homology"/>
<keyword evidence="11" id="KW-0999">Mitochondrion inner membrane</keyword>
<evidence type="ECO:0000256" key="16">
    <source>
        <dbReference type="ARBA" id="ARBA00047493"/>
    </source>
</evidence>
<evidence type="ECO:0000256" key="11">
    <source>
        <dbReference type="ARBA" id="ARBA00022792"/>
    </source>
</evidence>
<dbReference type="GO" id="GO:0005829">
    <property type="term" value="C:cytosol"/>
    <property type="evidence" value="ECO:0007669"/>
    <property type="project" value="TreeGrafter"/>
</dbReference>
<evidence type="ECO:0000256" key="2">
    <source>
        <dbReference type="ARBA" id="ARBA00004305"/>
    </source>
</evidence>
<dbReference type="InterPro" id="IPR036615">
    <property type="entry name" value="Mur_ligase_C_dom_sf"/>
</dbReference>
<comment type="cofactor">
    <cofactor evidence="17">
        <name>a monovalent cation</name>
        <dbReference type="ChEBI" id="CHEBI:60242"/>
    </cofactor>
    <text evidence="17">A monovalent cation.</text>
</comment>
<dbReference type="InterPro" id="IPR018109">
    <property type="entry name" value="Folylpolyglutamate_synth_CS"/>
</dbReference>
<evidence type="ECO:0000256" key="1">
    <source>
        <dbReference type="ARBA" id="ARBA00004273"/>
    </source>
</evidence>
<dbReference type="SUPFAM" id="SSF53623">
    <property type="entry name" value="MurD-like peptide ligases, catalytic domain"/>
    <property type="match status" value="1"/>
</dbReference>
<keyword evidence="6" id="KW-0963">Cytoplasm</keyword>
<protein>
    <recommendedName>
        <fullName evidence="17">Folylpolyglutamate synthase</fullName>
        <ecNumber evidence="17">6.3.2.17</ecNumber>
    </recommendedName>
    <alternativeName>
        <fullName evidence="17">Folylpoly-gamma-glutamate synthetase</fullName>
    </alternativeName>
    <alternativeName>
        <fullName evidence="17">Tetrahydrofolylpolyglutamate synthase</fullName>
    </alternativeName>
</protein>
<dbReference type="Gene3D" id="3.40.1190.10">
    <property type="entry name" value="Mur-like, catalytic domain"/>
    <property type="match status" value="1"/>
</dbReference>
<organism evidence="21 22">
    <name type="scientific">Aspergillus indologenus CBS 114.80</name>
    <dbReference type="NCBI Taxonomy" id="1450541"/>
    <lineage>
        <taxon>Eukaryota</taxon>
        <taxon>Fungi</taxon>
        <taxon>Dikarya</taxon>
        <taxon>Ascomycota</taxon>
        <taxon>Pezizomycotina</taxon>
        <taxon>Eurotiomycetes</taxon>
        <taxon>Eurotiomycetidae</taxon>
        <taxon>Eurotiales</taxon>
        <taxon>Aspergillaceae</taxon>
        <taxon>Aspergillus</taxon>
        <taxon>Aspergillus subgen. Circumdati</taxon>
    </lineage>
</organism>
<evidence type="ECO:0000259" key="20">
    <source>
        <dbReference type="Pfam" id="PF08245"/>
    </source>
</evidence>
<dbReference type="Pfam" id="PF08245">
    <property type="entry name" value="Mur_ligase_M"/>
    <property type="match status" value="1"/>
</dbReference>
<dbReference type="PROSITE" id="PS01012">
    <property type="entry name" value="FOLYLPOLYGLU_SYNT_2"/>
    <property type="match status" value="1"/>
</dbReference>
<evidence type="ECO:0000256" key="3">
    <source>
        <dbReference type="ARBA" id="ARBA00004496"/>
    </source>
</evidence>
<dbReference type="GO" id="GO:0004326">
    <property type="term" value="F:tetrahydrofolylpolyglutamate synthase activity"/>
    <property type="evidence" value="ECO:0007669"/>
    <property type="project" value="UniProtKB-EC"/>
</dbReference>
<dbReference type="InterPro" id="IPR036565">
    <property type="entry name" value="Mur-like_cat_sf"/>
</dbReference>
<evidence type="ECO:0000256" key="10">
    <source>
        <dbReference type="ARBA" id="ARBA00022741"/>
    </source>
</evidence>
<dbReference type="InterPro" id="IPR013221">
    <property type="entry name" value="Mur_ligase_cen"/>
</dbReference>
<evidence type="ECO:0000256" key="15">
    <source>
        <dbReference type="ARBA" id="ARBA00023136"/>
    </source>
</evidence>
<evidence type="ECO:0000256" key="12">
    <source>
        <dbReference type="ARBA" id="ARBA00022840"/>
    </source>
</evidence>
<dbReference type="PIRSF" id="PIRSF038895">
    <property type="entry name" value="FPGS"/>
    <property type="match status" value="1"/>
</dbReference>
<keyword evidence="13 19" id="KW-0460">Magnesium</keyword>
<evidence type="ECO:0000256" key="14">
    <source>
        <dbReference type="ARBA" id="ARBA00023128"/>
    </source>
</evidence>
<dbReference type="PANTHER" id="PTHR11136">
    <property type="entry name" value="FOLYLPOLYGLUTAMATE SYNTHASE-RELATED"/>
    <property type="match status" value="1"/>
</dbReference>
<comment type="subcellular location">
    <subcellularLocation>
        <location evidence="3">Cytoplasm</location>
    </subcellularLocation>
    <subcellularLocation>
        <location evidence="1">Mitochondrion inner membrane</location>
    </subcellularLocation>
    <subcellularLocation>
        <location evidence="2">Mitochondrion matrix</location>
    </subcellularLocation>
</comment>
<dbReference type="InterPro" id="IPR023600">
    <property type="entry name" value="Folylpolyglutamate_synth_euk"/>
</dbReference>
<dbReference type="Gene3D" id="3.90.190.20">
    <property type="entry name" value="Mur ligase, C-terminal domain"/>
    <property type="match status" value="1"/>
</dbReference>
<keyword evidence="8 17" id="KW-0436">Ligase</keyword>